<reference evidence="2" key="4">
    <citation type="submission" date="2019-03" db="UniProtKB">
        <authorList>
            <consortium name="EnsemblPlants"/>
        </authorList>
    </citation>
    <scope>IDENTIFICATION</scope>
</reference>
<dbReference type="AlphaFoldDB" id="A0A453LBD0"/>
<reference evidence="2" key="5">
    <citation type="journal article" date="2021" name="G3 (Bethesda)">
        <title>Aegilops tauschii genome assembly Aet v5.0 features greater sequence contiguity and improved annotation.</title>
        <authorList>
            <person name="Wang L."/>
            <person name="Zhu T."/>
            <person name="Rodriguez J.C."/>
            <person name="Deal K.R."/>
            <person name="Dubcovsky J."/>
            <person name="McGuire P.E."/>
            <person name="Lux T."/>
            <person name="Spannagl M."/>
            <person name="Mayer K.F.X."/>
            <person name="Baldrich P."/>
            <person name="Meyers B.C."/>
            <person name="Huo N."/>
            <person name="Gu Y.Q."/>
            <person name="Zhou H."/>
            <person name="Devos K.M."/>
            <person name="Bennetzen J.L."/>
            <person name="Unver T."/>
            <person name="Budak H."/>
            <person name="Gulick P.J."/>
            <person name="Galiba G."/>
            <person name="Kalapos B."/>
            <person name="Nelson D.R."/>
            <person name="Li P."/>
            <person name="You F.M."/>
            <person name="Luo M.C."/>
            <person name="Dvorak J."/>
        </authorList>
    </citation>
    <scope>NUCLEOTIDE SEQUENCE [LARGE SCALE GENOMIC DNA]</scope>
    <source>
        <strain evidence="2">cv. AL8/78</strain>
    </source>
</reference>
<feature type="compositionally biased region" description="Low complexity" evidence="1">
    <location>
        <begin position="21"/>
        <end position="60"/>
    </location>
</feature>
<feature type="compositionally biased region" description="Low complexity" evidence="1">
    <location>
        <begin position="174"/>
        <end position="184"/>
    </location>
</feature>
<dbReference type="Gramene" id="AET5Gv20696800.1">
    <property type="protein sequence ID" value="AET5Gv20696800.1"/>
    <property type="gene ID" value="AET5Gv20696800"/>
</dbReference>
<reference evidence="3" key="2">
    <citation type="journal article" date="2017" name="Nat. Plants">
        <title>The Aegilops tauschii genome reveals multiple impacts of transposons.</title>
        <authorList>
            <person name="Zhao G."/>
            <person name="Zou C."/>
            <person name="Li K."/>
            <person name="Wang K."/>
            <person name="Li T."/>
            <person name="Gao L."/>
            <person name="Zhang X."/>
            <person name="Wang H."/>
            <person name="Yang Z."/>
            <person name="Liu X."/>
            <person name="Jiang W."/>
            <person name="Mao L."/>
            <person name="Kong X."/>
            <person name="Jiao Y."/>
            <person name="Jia J."/>
        </authorList>
    </citation>
    <scope>NUCLEOTIDE SEQUENCE [LARGE SCALE GENOMIC DNA]</scope>
    <source>
        <strain evidence="3">cv. AL8/78</strain>
    </source>
</reference>
<proteinExistence type="predicted"/>
<evidence type="ECO:0000256" key="1">
    <source>
        <dbReference type="SAM" id="MobiDB-lite"/>
    </source>
</evidence>
<feature type="compositionally biased region" description="Polar residues" evidence="1">
    <location>
        <begin position="108"/>
        <end position="120"/>
    </location>
</feature>
<reference evidence="2" key="3">
    <citation type="journal article" date="2017" name="Nature">
        <title>Genome sequence of the progenitor of the wheat D genome Aegilops tauschii.</title>
        <authorList>
            <person name="Luo M.C."/>
            <person name="Gu Y.Q."/>
            <person name="Puiu D."/>
            <person name="Wang H."/>
            <person name="Twardziok S.O."/>
            <person name="Deal K.R."/>
            <person name="Huo N."/>
            <person name="Zhu T."/>
            <person name="Wang L."/>
            <person name="Wang Y."/>
            <person name="McGuire P.E."/>
            <person name="Liu S."/>
            <person name="Long H."/>
            <person name="Ramasamy R.K."/>
            <person name="Rodriguez J.C."/>
            <person name="Van S.L."/>
            <person name="Yuan L."/>
            <person name="Wang Z."/>
            <person name="Xia Z."/>
            <person name="Xiao L."/>
            <person name="Anderson O.D."/>
            <person name="Ouyang S."/>
            <person name="Liang Y."/>
            <person name="Zimin A.V."/>
            <person name="Pertea G."/>
            <person name="Qi P."/>
            <person name="Bennetzen J.L."/>
            <person name="Dai X."/>
            <person name="Dawson M.W."/>
            <person name="Muller H.G."/>
            <person name="Kugler K."/>
            <person name="Rivarola-Duarte L."/>
            <person name="Spannagl M."/>
            <person name="Mayer K.F.X."/>
            <person name="Lu F.H."/>
            <person name="Bevan M.W."/>
            <person name="Leroy P."/>
            <person name="Li P."/>
            <person name="You F.M."/>
            <person name="Sun Q."/>
            <person name="Liu Z."/>
            <person name="Lyons E."/>
            <person name="Wicker T."/>
            <person name="Salzberg S.L."/>
            <person name="Devos K.M."/>
            <person name="Dvorak J."/>
        </authorList>
    </citation>
    <scope>NUCLEOTIDE SEQUENCE [LARGE SCALE GENOMIC DNA]</scope>
    <source>
        <strain evidence="2">cv. AL8/78</strain>
    </source>
</reference>
<evidence type="ECO:0000313" key="3">
    <source>
        <dbReference type="Proteomes" id="UP000015105"/>
    </source>
</evidence>
<dbReference type="EnsemblPlants" id="AET5Gv20696800.1">
    <property type="protein sequence ID" value="AET5Gv20696800.1"/>
    <property type="gene ID" value="AET5Gv20696800"/>
</dbReference>
<evidence type="ECO:0000313" key="2">
    <source>
        <dbReference type="EnsemblPlants" id="AET5Gv20696800.1"/>
    </source>
</evidence>
<feature type="compositionally biased region" description="Low complexity" evidence="1">
    <location>
        <begin position="127"/>
        <end position="148"/>
    </location>
</feature>
<sequence length="241" mass="25143">TATPSQTRRGTAARPERSDSARSSAHPPASSAAPPLRSAAPARRASAESSSVRSTWVWVTEEAMATARRASTPWTTPEQDPRSDPSSPGAPSCHTPSSRPPTADALVSPQSATTSPTRQGTAARLGRSASAYPRSSAAPPPARQASDSTWVMKVARATARRTSTPWASRDQDPRSAPSSSTSRPPCHKPSSRPTTTGAVVSPWSATPLPTRWSMAARPERSVSARSSAHPPASSAAPSRAR</sequence>
<accession>A0A453LBD0</accession>
<protein>
    <submittedName>
        <fullName evidence="2">Uncharacterized protein</fullName>
    </submittedName>
</protein>
<dbReference type="Proteomes" id="UP000015105">
    <property type="component" value="Chromosome 5D"/>
</dbReference>
<name>A0A453LBD0_AEGTS</name>
<keyword evidence="3" id="KW-1185">Reference proteome</keyword>
<reference evidence="3" key="1">
    <citation type="journal article" date="2014" name="Science">
        <title>Ancient hybridizations among the ancestral genomes of bread wheat.</title>
        <authorList>
            <consortium name="International Wheat Genome Sequencing Consortium,"/>
            <person name="Marcussen T."/>
            <person name="Sandve S.R."/>
            <person name="Heier L."/>
            <person name="Spannagl M."/>
            <person name="Pfeifer M."/>
            <person name="Jakobsen K.S."/>
            <person name="Wulff B.B."/>
            <person name="Steuernagel B."/>
            <person name="Mayer K.F."/>
            <person name="Olsen O.A."/>
        </authorList>
    </citation>
    <scope>NUCLEOTIDE SEQUENCE [LARGE SCALE GENOMIC DNA]</scope>
    <source>
        <strain evidence="3">cv. AL8/78</strain>
    </source>
</reference>
<feature type="region of interest" description="Disordered" evidence="1">
    <location>
        <begin position="1"/>
        <end position="241"/>
    </location>
</feature>
<feature type="compositionally biased region" description="Low complexity" evidence="1">
    <location>
        <begin position="223"/>
        <end position="241"/>
    </location>
</feature>
<organism evidence="2 3">
    <name type="scientific">Aegilops tauschii subsp. strangulata</name>
    <name type="common">Goatgrass</name>
    <dbReference type="NCBI Taxonomy" id="200361"/>
    <lineage>
        <taxon>Eukaryota</taxon>
        <taxon>Viridiplantae</taxon>
        <taxon>Streptophyta</taxon>
        <taxon>Embryophyta</taxon>
        <taxon>Tracheophyta</taxon>
        <taxon>Spermatophyta</taxon>
        <taxon>Magnoliopsida</taxon>
        <taxon>Liliopsida</taxon>
        <taxon>Poales</taxon>
        <taxon>Poaceae</taxon>
        <taxon>BOP clade</taxon>
        <taxon>Pooideae</taxon>
        <taxon>Triticodae</taxon>
        <taxon>Triticeae</taxon>
        <taxon>Triticinae</taxon>
        <taxon>Aegilops</taxon>
    </lineage>
</organism>